<proteinExistence type="predicted"/>
<dbReference type="EMBL" id="BRZM01000109">
    <property type="protein sequence ID" value="GLD67321.1"/>
    <property type="molecule type" value="Genomic_DNA"/>
</dbReference>
<evidence type="ECO:0000313" key="2">
    <source>
        <dbReference type="Proteomes" id="UP001279410"/>
    </source>
</evidence>
<sequence length="70" mass="7652">MTSVSRPIGMDIINGAIDSLLSPQAKRTGLLKEDEEVSGGVQRPVLVLHRRGTDVPHLAFIMDTGNQHFQ</sequence>
<evidence type="ECO:0000313" key="1">
    <source>
        <dbReference type="EMBL" id="GLD67321.1"/>
    </source>
</evidence>
<gene>
    <name evidence="1" type="ORF">AKAME5_001867500</name>
</gene>
<keyword evidence="2" id="KW-1185">Reference proteome</keyword>
<dbReference type="Proteomes" id="UP001279410">
    <property type="component" value="Unassembled WGS sequence"/>
</dbReference>
<comment type="caution">
    <text evidence="1">The sequence shown here is derived from an EMBL/GenBank/DDBJ whole genome shotgun (WGS) entry which is preliminary data.</text>
</comment>
<reference evidence="1" key="1">
    <citation type="submission" date="2022-08" db="EMBL/GenBank/DDBJ databases">
        <title>Genome sequencing of akame (Lates japonicus).</title>
        <authorList>
            <person name="Hashiguchi Y."/>
            <person name="Takahashi H."/>
        </authorList>
    </citation>
    <scope>NUCLEOTIDE SEQUENCE</scope>
    <source>
        <strain evidence="1">Kochi</strain>
    </source>
</reference>
<organism evidence="1 2">
    <name type="scientific">Lates japonicus</name>
    <name type="common">Japanese lates</name>
    <dbReference type="NCBI Taxonomy" id="270547"/>
    <lineage>
        <taxon>Eukaryota</taxon>
        <taxon>Metazoa</taxon>
        <taxon>Chordata</taxon>
        <taxon>Craniata</taxon>
        <taxon>Vertebrata</taxon>
        <taxon>Euteleostomi</taxon>
        <taxon>Actinopterygii</taxon>
        <taxon>Neopterygii</taxon>
        <taxon>Teleostei</taxon>
        <taxon>Neoteleostei</taxon>
        <taxon>Acanthomorphata</taxon>
        <taxon>Carangaria</taxon>
        <taxon>Carangaria incertae sedis</taxon>
        <taxon>Centropomidae</taxon>
        <taxon>Lates</taxon>
    </lineage>
</organism>
<dbReference type="AlphaFoldDB" id="A0AAD3RGB7"/>
<protein>
    <submittedName>
        <fullName evidence="1">Amyloid-beta A4 protein-binding family B member 2-like isoform X3</fullName>
    </submittedName>
</protein>
<accession>A0AAD3RGB7</accession>
<name>A0AAD3RGB7_LATJO</name>